<proteinExistence type="predicted"/>
<feature type="domain" description="Thioredoxin" evidence="1">
    <location>
        <begin position="1"/>
        <end position="116"/>
    </location>
</feature>
<dbReference type="Proteomes" id="UP000261284">
    <property type="component" value="Unassembled WGS sequence"/>
</dbReference>
<dbReference type="Gene3D" id="2.60.120.260">
    <property type="entry name" value="Galactose-binding domain-like"/>
    <property type="match status" value="1"/>
</dbReference>
<dbReference type="SUPFAM" id="SSF52833">
    <property type="entry name" value="Thioredoxin-like"/>
    <property type="match status" value="1"/>
</dbReference>
<evidence type="ECO:0000313" key="3">
    <source>
        <dbReference type="Proteomes" id="UP000261284"/>
    </source>
</evidence>
<dbReference type="Pfam" id="PF17991">
    <property type="entry name" value="Thioredoxin_10"/>
    <property type="match status" value="1"/>
</dbReference>
<dbReference type="GO" id="GO:0016209">
    <property type="term" value="F:antioxidant activity"/>
    <property type="evidence" value="ECO:0007669"/>
    <property type="project" value="InterPro"/>
</dbReference>
<sequence length="292" mass="33074">MVLVNFCTFSCINWLRQLPYVRAWAQKYKDQGLVVLGVQTPEFPFEENADNVRHAFAEMNIQYPVAIDNNHEIWRVFKNEYWPALYFVDAKGNIRHHHFGEGDYEQSEKVIQQLLAEAGNTGVSQDLVAEDAQGIELAADWSNLQSQENYVNAIRTQGFASRGGVRPLQPLSYTAPARLELNQWALAGEWTMGLQSTVLNKANGRMIYRFHARDLNLVMGALTPGTAIKFRVRIDGLPPVEAHGIDTDSDGFGTVKEQRLYQLIRQQGPVTDRLFEIEFLTAGVETFSFTFG</sequence>
<name>A0A3E1NMS7_9BACT</name>
<organism evidence="2 3">
    <name type="scientific">Deminuibacter soli</name>
    <dbReference type="NCBI Taxonomy" id="2291815"/>
    <lineage>
        <taxon>Bacteria</taxon>
        <taxon>Pseudomonadati</taxon>
        <taxon>Bacteroidota</taxon>
        <taxon>Chitinophagia</taxon>
        <taxon>Chitinophagales</taxon>
        <taxon>Chitinophagaceae</taxon>
        <taxon>Deminuibacter</taxon>
    </lineage>
</organism>
<evidence type="ECO:0000259" key="1">
    <source>
        <dbReference type="PROSITE" id="PS51352"/>
    </source>
</evidence>
<dbReference type="Pfam" id="PF00578">
    <property type="entry name" value="AhpC-TSA"/>
    <property type="match status" value="1"/>
</dbReference>
<dbReference type="AlphaFoldDB" id="A0A3E1NMS7"/>
<dbReference type="PROSITE" id="PS51352">
    <property type="entry name" value="THIOREDOXIN_2"/>
    <property type="match status" value="1"/>
</dbReference>
<dbReference type="InterPro" id="IPR036249">
    <property type="entry name" value="Thioredoxin-like_sf"/>
</dbReference>
<dbReference type="Gene3D" id="3.40.30.10">
    <property type="entry name" value="Glutaredoxin"/>
    <property type="match status" value="1"/>
</dbReference>
<dbReference type="EMBL" id="QTJU01000002">
    <property type="protein sequence ID" value="RFM29134.1"/>
    <property type="molecule type" value="Genomic_DNA"/>
</dbReference>
<evidence type="ECO:0000313" key="2">
    <source>
        <dbReference type="EMBL" id="RFM29134.1"/>
    </source>
</evidence>
<protein>
    <submittedName>
        <fullName evidence="2">Thioredoxin</fullName>
    </submittedName>
</protein>
<dbReference type="InterPro" id="IPR050553">
    <property type="entry name" value="Thioredoxin_ResA/DsbE_sf"/>
</dbReference>
<keyword evidence="3" id="KW-1185">Reference proteome</keyword>
<dbReference type="PANTHER" id="PTHR42852">
    <property type="entry name" value="THIOL:DISULFIDE INTERCHANGE PROTEIN DSBE"/>
    <property type="match status" value="1"/>
</dbReference>
<dbReference type="InterPro" id="IPR000866">
    <property type="entry name" value="AhpC/TSA"/>
</dbReference>
<dbReference type="InterPro" id="IPR013766">
    <property type="entry name" value="Thioredoxin_domain"/>
</dbReference>
<comment type="caution">
    <text evidence="2">The sequence shown here is derived from an EMBL/GenBank/DDBJ whole genome shotgun (WGS) entry which is preliminary data.</text>
</comment>
<accession>A0A3E1NMS7</accession>
<reference evidence="2 3" key="1">
    <citation type="submission" date="2018-08" db="EMBL/GenBank/DDBJ databases">
        <title>Chitinophagaceae sp. K23C18032701, a novel bacterium isolated from forest soil.</title>
        <authorList>
            <person name="Wang C."/>
        </authorList>
    </citation>
    <scope>NUCLEOTIDE SEQUENCE [LARGE SCALE GENOMIC DNA]</scope>
    <source>
        <strain evidence="2 3">K23C18032701</strain>
    </source>
</reference>
<gene>
    <name evidence="2" type="ORF">DXN05_06890</name>
</gene>
<dbReference type="InterPro" id="IPR041017">
    <property type="entry name" value="Thioredoxin_10"/>
</dbReference>
<dbReference type="PANTHER" id="PTHR42852:SF13">
    <property type="entry name" value="PROTEIN DIPZ"/>
    <property type="match status" value="1"/>
</dbReference>
<dbReference type="GO" id="GO:0016491">
    <property type="term" value="F:oxidoreductase activity"/>
    <property type="evidence" value="ECO:0007669"/>
    <property type="project" value="InterPro"/>
</dbReference>